<organism evidence="2 3">
    <name type="scientific">Lunasporangiospora selenospora</name>
    <dbReference type="NCBI Taxonomy" id="979761"/>
    <lineage>
        <taxon>Eukaryota</taxon>
        <taxon>Fungi</taxon>
        <taxon>Fungi incertae sedis</taxon>
        <taxon>Mucoromycota</taxon>
        <taxon>Mortierellomycotina</taxon>
        <taxon>Mortierellomycetes</taxon>
        <taxon>Mortierellales</taxon>
        <taxon>Mortierellaceae</taxon>
        <taxon>Lunasporangiospora</taxon>
    </lineage>
</organism>
<proteinExistence type="predicted"/>
<dbReference type="OrthoDB" id="2435534at2759"/>
<evidence type="ECO:0000313" key="3">
    <source>
        <dbReference type="Proteomes" id="UP000780801"/>
    </source>
</evidence>
<feature type="compositionally biased region" description="Basic and acidic residues" evidence="1">
    <location>
        <begin position="138"/>
        <end position="147"/>
    </location>
</feature>
<comment type="caution">
    <text evidence="2">The sequence shown here is derived from an EMBL/GenBank/DDBJ whole genome shotgun (WGS) entry which is preliminary data.</text>
</comment>
<keyword evidence="3" id="KW-1185">Reference proteome</keyword>
<feature type="compositionally biased region" description="Polar residues" evidence="1">
    <location>
        <begin position="1"/>
        <end position="24"/>
    </location>
</feature>
<feature type="region of interest" description="Disordered" evidence="1">
    <location>
        <begin position="61"/>
        <end position="158"/>
    </location>
</feature>
<dbReference type="Proteomes" id="UP000780801">
    <property type="component" value="Unassembled WGS sequence"/>
</dbReference>
<reference evidence="2" key="1">
    <citation type="journal article" date="2020" name="Fungal Divers.">
        <title>Resolving the Mortierellaceae phylogeny through synthesis of multi-gene phylogenetics and phylogenomics.</title>
        <authorList>
            <person name="Vandepol N."/>
            <person name="Liber J."/>
            <person name="Desiro A."/>
            <person name="Na H."/>
            <person name="Kennedy M."/>
            <person name="Barry K."/>
            <person name="Grigoriev I.V."/>
            <person name="Miller A.N."/>
            <person name="O'Donnell K."/>
            <person name="Stajich J.E."/>
            <person name="Bonito G."/>
        </authorList>
    </citation>
    <scope>NUCLEOTIDE SEQUENCE</scope>
    <source>
        <strain evidence="2">KOD1015</strain>
    </source>
</reference>
<protein>
    <submittedName>
        <fullName evidence="2">Uncharacterized protein</fullName>
    </submittedName>
</protein>
<sequence length="158" mass="17410">MNSGAPSSTHESTVAQDNFSTESESLPPVPAQQLSYHQDTHSVSISETVVDPLTGTVPVSTTAQAAPIDASGYPDRFDGLSAHQLQHTIQEPFERHKHQQVSEDDPGQAQHDQHPQHNSHSQHQPHHESVLDMSPIELAEKLHDPELRMQTGAPNFLR</sequence>
<name>A0A9P6FPM7_9FUNG</name>
<evidence type="ECO:0000313" key="2">
    <source>
        <dbReference type="EMBL" id="KAF9579253.1"/>
    </source>
</evidence>
<dbReference type="AlphaFoldDB" id="A0A9P6FPM7"/>
<evidence type="ECO:0000256" key="1">
    <source>
        <dbReference type="SAM" id="MobiDB-lite"/>
    </source>
</evidence>
<feature type="region of interest" description="Disordered" evidence="1">
    <location>
        <begin position="1"/>
        <end position="41"/>
    </location>
</feature>
<gene>
    <name evidence="2" type="ORF">BGW38_004568</name>
</gene>
<accession>A0A9P6FPM7</accession>
<dbReference type="EMBL" id="JAABOA010002913">
    <property type="protein sequence ID" value="KAF9579253.1"/>
    <property type="molecule type" value="Genomic_DNA"/>
</dbReference>
<feature type="compositionally biased region" description="Polar residues" evidence="1">
    <location>
        <begin position="32"/>
        <end position="41"/>
    </location>
</feature>